<dbReference type="PANTHER" id="PTHR43337">
    <property type="entry name" value="XANTHINE/URACIL PERMEASE C887.17-RELATED"/>
    <property type="match status" value="1"/>
</dbReference>
<feature type="transmembrane region" description="Helical" evidence="7">
    <location>
        <begin position="118"/>
        <end position="140"/>
    </location>
</feature>
<evidence type="ECO:0000256" key="4">
    <source>
        <dbReference type="ARBA" id="ARBA00022692"/>
    </source>
</evidence>
<dbReference type="InterPro" id="IPR006043">
    <property type="entry name" value="NCS2"/>
</dbReference>
<dbReference type="GO" id="GO:0005886">
    <property type="term" value="C:plasma membrane"/>
    <property type="evidence" value="ECO:0007669"/>
    <property type="project" value="TreeGrafter"/>
</dbReference>
<comment type="similarity">
    <text evidence="2">Belongs to the nucleobase:cation symporter-2 (NCS2) (TC 2.A.40) family. Azg-like subfamily.</text>
</comment>
<evidence type="ECO:0000256" key="2">
    <source>
        <dbReference type="ARBA" id="ARBA00005697"/>
    </source>
</evidence>
<keyword evidence="4 7" id="KW-0812">Transmembrane</keyword>
<protein>
    <submittedName>
        <fullName evidence="8">NCS2 family permease</fullName>
    </submittedName>
</protein>
<evidence type="ECO:0000256" key="1">
    <source>
        <dbReference type="ARBA" id="ARBA00004127"/>
    </source>
</evidence>
<dbReference type="GO" id="GO:0005345">
    <property type="term" value="F:purine nucleobase transmembrane transporter activity"/>
    <property type="evidence" value="ECO:0007669"/>
    <property type="project" value="TreeGrafter"/>
</dbReference>
<organism evidence="8">
    <name type="scientific">Oxalobacter aliiformigenes</name>
    <dbReference type="NCBI Taxonomy" id="2946593"/>
    <lineage>
        <taxon>Bacteria</taxon>
        <taxon>Pseudomonadati</taxon>
        <taxon>Pseudomonadota</taxon>
        <taxon>Betaproteobacteria</taxon>
        <taxon>Burkholderiales</taxon>
        <taxon>Oxalobacteraceae</taxon>
        <taxon>Oxalobacter</taxon>
    </lineage>
</organism>
<evidence type="ECO:0000256" key="3">
    <source>
        <dbReference type="ARBA" id="ARBA00022448"/>
    </source>
</evidence>
<evidence type="ECO:0000256" key="7">
    <source>
        <dbReference type="SAM" id="Phobius"/>
    </source>
</evidence>
<comment type="subcellular location">
    <subcellularLocation>
        <location evidence="1">Endomembrane system</location>
        <topology evidence="1">Multi-pass membrane protein</topology>
    </subcellularLocation>
</comment>
<feature type="transmembrane region" description="Helical" evidence="7">
    <location>
        <begin position="26"/>
        <end position="54"/>
    </location>
</feature>
<proteinExistence type="inferred from homology"/>
<keyword evidence="5 7" id="KW-1133">Transmembrane helix</keyword>
<dbReference type="AlphaFoldDB" id="A0A9E9LAF4"/>
<name>A0A9E9LAF4_9BURK</name>
<sequence>MESYRRAAGMVMGGGMKYPVADYHRMIASVIVALAGLVVTGVLFDTGAGFLASFFFQLDFSGLFRNASSPVEMLLILVMVVISFSRADMFDTVGTLPGTAKQARMLDENGEMLRMKEIMMCDVVVTTAGACLGSSTATVFVESSTGIAEGGWTGMTAFVTSLLFLASLVIAPVITIIPKAATAPALIFVGVLMMGSVREVDFSDMTAAIPSFVTIVFMPFTYSIANGIAFRLITYVLIQLLIGRIGKIHYLAVILSLLFVLRFAFMVTG</sequence>
<keyword evidence="3" id="KW-0813">Transport</keyword>
<gene>
    <name evidence="8" type="ORF">NB646_07610</name>
</gene>
<feature type="transmembrane region" description="Helical" evidence="7">
    <location>
        <begin position="152"/>
        <end position="173"/>
    </location>
</feature>
<evidence type="ECO:0000256" key="5">
    <source>
        <dbReference type="ARBA" id="ARBA00022989"/>
    </source>
</evidence>
<evidence type="ECO:0000313" key="8">
    <source>
        <dbReference type="EMBL" id="WAV90712.1"/>
    </source>
</evidence>
<feature type="transmembrane region" description="Helical" evidence="7">
    <location>
        <begin position="250"/>
        <end position="268"/>
    </location>
</feature>
<dbReference type="Pfam" id="PF00860">
    <property type="entry name" value="Xan_ur_permease"/>
    <property type="match status" value="1"/>
</dbReference>
<reference evidence="8" key="1">
    <citation type="journal article" date="2022" name="Front. Microbiol.">
        <title>New perspectives on an old grouping: The genomic and phenotypic variability of Oxalobacter formigenes and the implications for calcium oxalate stone prevention.</title>
        <authorList>
            <person name="Chmiel J.A."/>
            <person name="Carr C."/>
            <person name="Stuivenberg G.A."/>
            <person name="Venema R."/>
            <person name="Chanyi R.M."/>
            <person name="Al K.F."/>
            <person name="Giguere D."/>
            <person name="Say H."/>
            <person name="Akouris P.P."/>
            <person name="Dominguez Romero S.A."/>
            <person name="Kwong A."/>
            <person name="Tai V."/>
            <person name="Koval S.F."/>
            <person name="Razvi H."/>
            <person name="Bjazevic J."/>
            <person name="Burton J.P."/>
        </authorList>
    </citation>
    <scope>NUCLEOTIDE SEQUENCE</scope>
    <source>
        <strain evidence="8">OxK</strain>
    </source>
</reference>
<dbReference type="InterPro" id="IPR045018">
    <property type="entry name" value="Azg-like"/>
</dbReference>
<dbReference type="RefSeq" id="WP_269315690.1">
    <property type="nucleotide sequence ID" value="NZ_CP098251.1"/>
</dbReference>
<evidence type="ECO:0000256" key="6">
    <source>
        <dbReference type="ARBA" id="ARBA00023136"/>
    </source>
</evidence>
<accession>A0A9E9LAF4</accession>
<feature type="transmembrane region" description="Helical" evidence="7">
    <location>
        <begin position="180"/>
        <end position="197"/>
    </location>
</feature>
<dbReference type="GO" id="GO:0012505">
    <property type="term" value="C:endomembrane system"/>
    <property type="evidence" value="ECO:0007669"/>
    <property type="project" value="UniProtKB-SubCell"/>
</dbReference>
<dbReference type="Proteomes" id="UP001164819">
    <property type="component" value="Chromosome"/>
</dbReference>
<dbReference type="PANTHER" id="PTHR43337:SF1">
    <property type="entry name" value="XANTHINE_URACIL PERMEASE C887.17-RELATED"/>
    <property type="match status" value="1"/>
</dbReference>
<feature type="transmembrane region" description="Helical" evidence="7">
    <location>
        <begin position="209"/>
        <end position="238"/>
    </location>
</feature>
<feature type="transmembrane region" description="Helical" evidence="7">
    <location>
        <begin position="74"/>
        <end position="97"/>
    </location>
</feature>
<dbReference type="EMBL" id="CP098251">
    <property type="protein sequence ID" value="WAV90712.1"/>
    <property type="molecule type" value="Genomic_DNA"/>
</dbReference>
<keyword evidence="6 7" id="KW-0472">Membrane</keyword>